<name>A0ABX3F0N2_ACTNA</name>
<evidence type="ECO:0000313" key="1">
    <source>
        <dbReference type="EMBL" id="OLO84509.1"/>
    </source>
</evidence>
<proteinExistence type="predicted"/>
<comment type="caution">
    <text evidence="1">The sequence shown here is derived from an EMBL/GenBank/DDBJ whole genome shotgun (WGS) entry which is preliminary data.</text>
</comment>
<sequence>MRQGYAIIALKGQEDLHYPIGYLPMSMRQLERLLKTFSSSTRLRDKLSSPEALNSVLTVLEPTEEELTDSWTWDRHTAQTPMGGALS</sequence>
<gene>
    <name evidence="1" type="ORF">BKH13_04215</name>
</gene>
<protein>
    <submittedName>
        <fullName evidence="1">Uncharacterized protein</fullName>
    </submittedName>
</protein>
<reference evidence="1 2" key="1">
    <citation type="submission" date="2016-12" db="EMBL/GenBank/DDBJ databases">
        <title>Genomic comparison of strains in the 'Actinomyces naeslundii' group.</title>
        <authorList>
            <person name="Mughal S.R."/>
            <person name="Do T."/>
            <person name="Gilbert S.C."/>
            <person name="Witherden E.A."/>
            <person name="Didelot X."/>
            <person name="Beighton D."/>
        </authorList>
    </citation>
    <scope>NUCLEOTIDE SEQUENCE [LARGE SCALE GENOMIC DNA]</scope>
    <source>
        <strain evidence="1 2">WE6B-3</strain>
    </source>
</reference>
<accession>A0ABX3F0N2</accession>
<evidence type="ECO:0000313" key="2">
    <source>
        <dbReference type="Proteomes" id="UP000186781"/>
    </source>
</evidence>
<dbReference type="Proteomes" id="UP000186781">
    <property type="component" value="Unassembled WGS sequence"/>
</dbReference>
<keyword evidence="2" id="KW-1185">Reference proteome</keyword>
<organism evidence="1 2">
    <name type="scientific">Actinomyces naeslundii</name>
    <dbReference type="NCBI Taxonomy" id="1655"/>
    <lineage>
        <taxon>Bacteria</taxon>
        <taxon>Bacillati</taxon>
        <taxon>Actinomycetota</taxon>
        <taxon>Actinomycetes</taxon>
        <taxon>Actinomycetales</taxon>
        <taxon>Actinomycetaceae</taxon>
        <taxon>Actinomyces</taxon>
    </lineage>
</organism>
<dbReference type="EMBL" id="MSKX01000014">
    <property type="protein sequence ID" value="OLO84509.1"/>
    <property type="molecule type" value="Genomic_DNA"/>
</dbReference>